<gene>
    <name evidence="1" type="ORF">UY81_C0001G0010</name>
</gene>
<name>A0A0G2AWD0_9BACT</name>
<dbReference type="SUPFAM" id="SSF143422">
    <property type="entry name" value="Transposase IS200-like"/>
    <property type="match status" value="1"/>
</dbReference>
<sequence>MGRIIELATNEVYHVYTRGVDKRKIFDHDEHYRRFWESLYLFNDKNYAIPSSNLIHRGSELQTAIAFGDNRERLVDIIAVNPVGNHLHFALRQRVDKGISIFAHRLLKGHARYYNLDTGRDGKLFDGPFKAKHVDHQSYLEYLPIYIHINSLDRYGIPWRDGLMSVEARERAWEIMERDPWSSHHVYMGRSQEFPVIHHDILKDVYPTGESYQKEVMSRMASDLPFLDFLKE</sequence>
<dbReference type="PANTHER" id="PTHR34322">
    <property type="entry name" value="TRANSPOSASE, Y1_TNP DOMAIN-CONTAINING"/>
    <property type="match status" value="1"/>
</dbReference>
<evidence type="ECO:0000313" key="1">
    <source>
        <dbReference type="EMBL" id="KKW37194.1"/>
    </source>
</evidence>
<evidence type="ECO:0000313" key="2">
    <source>
        <dbReference type="Proteomes" id="UP000034290"/>
    </source>
</evidence>
<comment type="caution">
    <text evidence="1">The sequence shown here is derived from an EMBL/GenBank/DDBJ whole genome shotgun (WGS) entry which is preliminary data.</text>
</comment>
<proteinExistence type="predicted"/>
<dbReference type="EMBL" id="LCRM01000001">
    <property type="protein sequence ID" value="KKW37194.1"/>
    <property type="molecule type" value="Genomic_DNA"/>
</dbReference>
<organism evidence="1 2">
    <name type="scientific">Candidatus Giovannonibacteria bacterium GW2011_GWA2_53_7</name>
    <dbReference type="NCBI Taxonomy" id="1618650"/>
    <lineage>
        <taxon>Bacteria</taxon>
        <taxon>Candidatus Giovannoniibacteriota</taxon>
    </lineage>
</organism>
<dbReference type="PANTHER" id="PTHR34322:SF2">
    <property type="entry name" value="TRANSPOSASE IS200-LIKE DOMAIN-CONTAINING PROTEIN"/>
    <property type="match status" value="1"/>
</dbReference>
<dbReference type="GO" id="GO:0003677">
    <property type="term" value="F:DNA binding"/>
    <property type="evidence" value="ECO:0007669"/>
    <property type="project" value="InterPro"/>
</dbReference>
<protein>
    <submittedName>
        <fullName evidence="1">Transposase</fullName>
    </submittedName>
</protein>
<dbReference type="Proteomes" id="UP000034290">
    <property type="component" value="Unassembled WGS sequence"/>
</dbReference>
<dbReference type="GO" id="GO:0006313">
    <property type="term" value="P:DNA transposition"/>
    <property type="evidence" value="ECO:0007669"/>
    <property type="project" value="InterPro"/>
</dbReference>
<accession>A0A0G2AWD0</accession>
<dbReference type="GO" id="GO:0004803">
    <property type="term" value="F:transposase activity"/>
    <property type="evidence" value="ECO:0007669"/>
    <property type="project" value="InterPro"/>
</dbReference>
<dbReference type="AlphaFoldDB" id="A0A0G2AWD0"/>
<dbReference type="Gene3D" id="3.30.70.1290">
    <property type="entry name" value="Transposase IS200-like"/>
    <property type="match status" value="1"/>
</dbReference>
<reference evidence="1 2" key="1">
    <citation type="journal article" date="2015" name="Nature">
        <title>rRNA introns, odd ribosomes, and small enigmatic genomes across a large radiation of phyla.</title>
        <authorList>
            <person name="Brown C.T."/>
            <person name="Hug L.A."/>
            <person name="Thomas B.C."/>
            <person name="Sharon I."/>
            <person name="Castelle C.J."/>
            <person name="Singh A."/>
            <person name="Wilkins M.J."/>
            <person name="Williams K.H."/>
            <person name="Banfield J.F."/>
        </authorList>
    </citation>
    <scope>NUCLEOTIDE SEQUENCE [LARGE SCALE GENOMIC DNA]</scope>
</reference>
<dbReference type="InterPro" id="IPR036515">
    <property type="entry name" value="Transposase_17_sf"/>
</dbReference>